<dbReference type="Ensembl" id="ENSOGAT00000026221.1">
    <property type="protein sequence ID" value="ENSOGAP00000018954.1"/>
    <property type="gene ID" value="ENSOGAG00000030162.1"/>
</dbReference>
<feature type="transmembrane region" description="Helical" evidence="12">
    <location>
        <begin position="25"/>
        <end position="45"/>
    </location>
</feature>
<dbReference type="PRINTS" id="PR01534">
    <property type="entry name" value="VOMERONASL1R"/>
</dbReference>
<evidence type="ECO:0000256" key="2">
    <source>
        <dbReference type="ARBA" id="ARBA00004651"/>
    </source>
</evidence>
<keyword evidence="15" id="KW-1185">Reference proteome</keyword>
<dbReference type="AlphaFoldDB" id="H0XS62"/>
<evidence type="ECO:0000256" key="3">
    <source>
        <dbReference type="ARBA" id="ARBA00010663"/>
    </source>
</evidence>
<dbReference type="GO" id="GO:0019236">
    <property type="term" value="P:response to pheromone"/>
    <property type="evidence" value="ECO:0007669"/>
    <property type="project" value="UniProtKB-KW"/>
</dbReference>
<dbReference type="GO" id="GO:0007606">
    <property type="term" value="P:sensory perception of chemical stimulus"/>
    <property type="evidence" value="ECO:0007669"/>
    <property type="project" value="UniProtKB-ARBA"/>
</dbReference>
<comment type="function">
    <text evidence="1">Putative pheromone receptor.</text>
</comment>
<dbReference type="InterPro" id="IPR004072">
    <property type="entry name" value="Vmron_rcpt_1"/>
</dbReference>
<dbReference type="PANTHER" id="PTHR24062">
    <property type="entry name" value="VOMERONASAL TYPE-1 RECEPTOR"/>
    <property type="match status" value="1"/>
</dbReference>
<keyword evidence="6 12" id="KW-0812">Transmembrane</keyword>
<feature type="transmembrane region" description="Helical" evidence="12">
    <location>
        <begin position="57"/>
        <end position="79"/>
    </location>
</feature>
<dbReference type="InParanoid" id="H0XS62"/>
<evidence type="ECO:0000256" key="9">
    <source>
        <dbReference type="ARBA" id="ARBA00023136"/>
    </source>
</evidence>
<reference evidence="14" key="2">
    <citation type="submission" date="2025-08" db="UniProtKB">
        <authorList>
            <consortium name="Ensembl"/>
        </authorList>
    </citation>
    <scope>IDENTIFICATION</scope>
</reference>
<evidence type="ECO:0000256" key="10">
    <source>
        <dbReference type="ARBA" id="ARBA00023170"/>
    </source>
</evidence>
<reference evidence="15" key="1">
    <citation type="submission" date="2011-03" db="EMBL/GenBank/DDBJ databases">
        <title>Version 3 of the genome sequence of Otolemur garnettii (Bushbaby).</title>
        <authorList>
            <consortium name="The Broad Institute Genome Sequencing Platform"/>
            <person name="Di Palma F."/>
            <person name="Johnson J."/>
            <person name="Lander E.S."/>
            <person name="Lindblad-Toh K."/>
            <person name="Jaffe D.B."/>
            <person name="Gnerre S."/>
            <person name="MacCallum I."/>
            <person name="Przybylski D."/>
            <person name="Ribeiro F.J."/>
            <person name="Burton J.N."/>
            <person name="Walker B.J."/>
            <person name="Sharpe T."/>
            <person name="Hall G."/>
        </authorList>
    </citation>
    <scope>NUCLEOTIDE SEQUENCE [LARGE SCALE GENOMIC DNA]</scope>
</reference>
<evidence type="ECO:0000256" key="5">
    <source>
        <dbReference type="ARBA" id="ARBA00022507"/>
    </source>
</evidence>
<evidence type="ECO:0000256" key="1">
    <source>
        <dbReference type="ARBA" id="ARBA00003878"/>
    </source>
</evidence>
<dbReference type="SUPFAM" id="SSF81321">
    <property type="entry name" value="Family A G protein-coupled receptor-like"/>
    <property type="match status" value="1"/>
</dbReference>
<organism evidence="14 15">
    <name type="scientific">Otolemur garnettii</name>
    <name type="common">Small-eared galago</name>
    <name type="synonym">Garnett's greater bushbaby</name>
    <dbReference type="NCBI Taxonomy" id="30611"/>
    <lineage>
        <taxon>Eukaryota</taxon>
        <taxon>Metazoa</taxon>
        <taxon>Chordata</taxon>
        <taxon>Craniata</taxon>
        <taxon>Vertebrata</taxon>
        <taxon>Euteleostomi</taxon>
        <taxon>Mammalia</taxon>
        <taxon>Eutheria</taxon>
        <taxon>Euarchontoglires</taxon>
        <taxon>Primates</taxon>
        <taxon>Strepsirrhini</taxon>
        <taxon>Lorisiformes</taxon>
        <taxon>Galagidae</taxon>
        <taxon>Otolemur</taxon>
    </lineage>
</organism>
<comment type="similarity">
    <text evidence="3 12">Belongs to the G-protein coupled receptor 1 family.</text>
</comment>
<dbReference type="GeneTree" id="ENSGT01030000234553"/>
<protein>
    <recommendedName>
        <fullName evidence="12">Vomeronasal type-1 receptor</fullName>
    </recommendedName>
</protein>
<feature type="transmembrane region" description="Helical" evidence="12">
    <location>
        <begin position="189"/>
        <end position="221"/>
    </location>
</feature>
<dbReference type="InterPro" id="IPR017452">
    <property type="entry name" value="GPCR_Rhodpsn_7TM"/>
</dbReference>
<evidence type="ECO:0000256" key="8">
    <source>
        <dbReference type="ARBA" id="ARBA00023040"/>
    </source>
</evidence>
<dbReference type="Gene3D" id="1.20.1070.10">
    <property type="entry name" value="Rhodopsin 7-helix transmembrane proteins"/>
    <property type="match status" value="1"/>
</dbReference>
<keyword evidence="9 12" id="KW-0472">Membrane</keyword>
<evidence type="ECO:0000256" key="12">
    <source>
        <dbReference type="RuleBase" id="RU364061"/>
    </source>
</evidence>
<keyword evidence="5 12" id="KW-0589">Pheromone response</keyword>
<name>H0XS62_OTOGA</name>
<dbReference type="HOGENOM" id="CLU_058641_0_0_1"/>
<dbReference type="GO" id="GO:0005886">
    <property type="term" value="C:plasma membrane"/>
    <property type="evidence" value="ECO:0007669"/>
    <property type="project" value="UniProtKB-SubCell"/>
</dbReference>
<evidence type="ECO:0000256" key="11">
    <source>
        <dbReference type="ARBA" id="ARBA00023224"/>
    </source>
</evidence>
<feature type="domain" description="G-protein coupled receptors family 1 profile" evidence="13">
    <location>
        <begin position="35"/>
        <end position="299"/>
    </location>
</feature>
<dbReference type="PROSITE" id="PS50262">
    <property type="entry name" value="G_PROTEIN_RECEP_F1_2"/>
    <property type="match status" value="1"/>
</dbReference>
<reference evidence="14" key="3">
    <citation type="submission" date="2025-09" db="UniProtKB">
        <authorList>
            <consortium name="Ensembl"/>
        </authorList>
    </citation>
    <scope>IDENTIFICATION</scope>
</reference>
<evidence type="ECO:0000256" key="7">
    <source>
        <dbReference type="ARBA" id="ARBA00022989"/>
    </source>
</evidence>
<evidence type="ECO:0000256" key="6">
    <source>
        <dbReference type="ARBA" id="ARBA00022692"/>
    </source>
</evidence>
<evidence type="ECO:0000259" key="13">
    <source>
        <dbReference type="PROSITE" id="PS50262"/>
    </source>
</evidence>
<sequence>FWKNLNIIFKLEKNYIVEDLKKNAFFFQAGVGVSANTFLLFFLIFRIFTDCWLKPTDLITCHLAFIHLVMLLCAVHFLSSDLFESLNFQNDFKCKALFYLTRVMRGLSICNTCLLSMLQAITISPSTSWLARFKHKFANYIVHVLFFYWSLNLSSSSILILHTVALSNMTQTNLLKVGKYCSLSPMNSIIRGLVFILSLSQSVFFVGMMLLSSTYMVILLLKHQKRSQHLHSTNLSLRAFAEKRATQTILLLVSCFVFMYLVDIMISSSLTMLWAYNPIILDIQNIVANLYATVCPLIQISSDK</sequence>
<keyword evidence="10 12" id="KW-0675">Receptor</keyword>
<dbReference type="EMBL" id="AAQR03183421">
    <property type="status" value="NOT_ANNOTATED_CDS"/>
    <property type="molecule type" value="Genomic_DNA"/>
</dbReference>
<dbReference type="Pfam" id="PF03402">
    <property type="entry name" value="V1R"/>
    <property type="match status" value="1"/>
</dbReference>
<accession>H0XS62</accession>
<dbReference type="eggNOG" id="ENOG502SNRJ">
    <property type="taxonomic scope" value="Eukaryota"/>
</dbReference>
<dbReference type="OMA" id="NDFECKA"/>
<keyword evidence="11 12" id="KW-0807">Transducer</keyword>
<keyword evidence="4 12" id="KW-1003">Cell membrane</keyword>
<dbReference type="Proteomes" id="UP000005225">
    <property type="component" value="Unassembled WGS sequence"/>
</dbReference>
<evidence type="ECO:0000256" key="4">
    <source>
        <dbReference type="ARBA" id="ARBA00022475"/>
    </source>
</evidence>
<feature type="transmembrane region" description="Helical" evidence="12">
    <location>
        <begin position="144"/>
        <end position="169"/>
    </location>
</feature>
<dbReference type="GO" id="GO:0016503">
    <property type="term" value="F:pheromone receptor activity"/>
    <property type="evidence" value="ECO:0007669"/>
    <property type="project" value="InterPro"/>
</dbReference>
<evidence type="ECO:0000313" key="15">
    <source>
        <dbReference type="Proteomes" id="UP000005225"/>
    </source>
</evidence>
<feature type="transmembrane region" description="Helical" evidence="12">
    <location>
        <begin position="249"/>
        <end position="276"/>
    </location>
</feature>
<dbReference type="FunCoup" id="H0XS62">
    <property type="interactions" value="22"/>
</dbReference>
<comment type="subcellular location">
    <subcellularLocation>
        <location evidence="2 12">Cell membrane</location>
        <topology evidence="2 12">Multi-pass membrane protein</topology>
    </subcellularLocation>
</comment>
<keyword evidence="7 12" id="KW-1133">Transmembrane helix</keyword>
<keyword evidence="8 12" id="KW-0297">G-protein coupled receptor</keyword>
<dbReference type="FunFam" id="1.20.1070.10:FF:000051">
    <property type="entry name" value="Vomeronasal type-1 receptor"/>
    <property type="match status" value="1"/>
</dbReference>
<proteinExistence type="inferred from homology"/>
<evidence type="ECO:0000313" key="14">
    <source>
        <dbReference type="Ensembl" id="ENSOGAP00000018954.1"/>
    </source>
</evidence>